<proteinExistence type="predicted"/>
<dbReference type="InterPro" id="IPR027417">
    <property type="entry name" value="P-loop_NTPase"/>
</dbReference>
<dbReference type="STRING" id="671065.MetMK1DRAFT_00003200"/>
<evidence type="ECO:0008006" key="3">
    <source>
        <dbReference type="Google" id="ProtNLM"/>
    </source>
</evidence>
<organism evidence="1 2">
    <name type="scientific">Metallosphaera yellowstonensis MK1</name>
    <dbReference type="NCBI Taxonomy" id="671065"/>
    <lineage>
        <taxon>Archaea</taxon>
        <taxon>Thermoproteota</taxon>
        <taxon>Thermoprotei</taxon>
        <taxon>Sulfolobales</taxon>
        <taxon>Sulfolobaceae</taxon>
        <taxon>Metallosphaera</taxon>
    </lineage>
</organism>
<dbReference type="AlphaFoldDB" id="H2C4F3"/>
<dbReference type="Gene3D" id="3.40.50.300">
    <property type="entry name" value="P-loop containing nucleotide triphosphate hydrolases"/>
    <property type="match status" value="1"/>
</dbReference>
<protein>
    <recommendedName>
        <fullName evidence="3">Oligopeptide/dipeptide ABC transporter, ATP-binding protein</fullName>
    </recommendedName>
</protein>
<gene>
    <name evidence="1" type="ORF">MetMK1DRAFT_00003200</name>
</gene>
<name>H2C4F3_9CREN</name>
<dbReference type="eggNOG" id="arCOG00181">
    <property type="taxonomic scope" value="Archaea"/>
</dbReference>
<evidence type="ECO:0000313" key="1">
    <source>
        <dbReference type="EMBL" id="EHP69818.1"/>
    </source>
</evidence>
<keyword evidence="2" id="KW-1185">Reference proteome</keyword>
<reference evidence="1 2" key="1">
    <citation type="submission" date="2012-01" db="EMBL/GenBank/DDBJ databases">
        <title>Improved High-Quality Draft sequence of Metallosphaera yellowstonensis MK1.</title>
        <authorList>
            <consortium name="US DOE Joint Genome Institute"/>
            <person name="Lucas S."/>
            <person name="Han J."/>
            <person name="Cheng J.-F."/>
            <person name="Goodwin L."/>
            <person name="Pitluck S."/>
            <person name="Peters L."/>
            <person name="Teshima H."/>
            <person name="Detter J.C."/>
            <person name="Han C."/>
            <person name="Tapia R."/>
            <person name="Land M."/>
            <person name="Hauser L."/>
            <person name="Kyrpides N."/>
            <person name="Kozubal M."/>
            <person name="Macur R.E."/>
            <person name="Jay Z."/>
            <person name="Inskeep W."/>
            <person name="Woyke T."/>
        </authorList>
    </citation>
    <scope>NUCLEOTIDE SEQUENCE [LARGE SCALE GENOMIC DNA]</scope>
    <source>
        <strain evidence="1 2">MK1</strain>
    </source>
</reference>
<sequence length="248" mass="28478">MREDISLSVASFGILRDVNLQVSGLGCLFTTDKRSRADLISYFRESGGVWVVTNSPLKGELKVSEVLEECCGDHASRVYFTYFQDKRLDDLEPFENALMRLAVGYSRSYSKFVLEGFVRTIDRPRRRSFLEILSDLVDRFHVSLLLVSSVFMRECPHYYVLYGGRILEEGSGEPLHPYSRLLSRPESTERRLNPPSLTGCPFRRDCRYAKGDRELLARCSRDLPKGLKINEHTVSCWYLKDNLDVGRG</sequence>
<dbReference type="RefSeq" id="WP_009069972.1">
    <property type="nucleotide sequence ID" value="NZ_JH597761.1"/>
</dbReference>
<accession>H2C4F3</accession>
<dbReference type="HOGENOM" id="CLU_1118233_0_0_2"/>
<dbReference type="Proteomes" id="UP000003980">
    <property type="component" value="Unassembled WGS sequence"/>
</dbReference>
<dbReference type="EMBL" id="JH597761">
    <property type="protein sequence ID" value="EHP69818.1"/>
    <property type="molecule type" value="Genomic_DNA"/>
</dbReference>
<dbReference type="OrthoDB" id="41496at2157"/>
<evidence type="ECO:0000313" key="2">
    <source>
        <dbReference type="Proteomes" id="UP000003980"/>
    </source>
</evidence>